<dbReference type="Gene3D" id="2.20.130.30">
    <property type="entry name" value="Protein of unknown function DUF2782"/>
    <property type="match status" value="1"/>
</dbReference>
<proteinExistence type="predicted"/>
<reference evidence="2 3" key="1">
    <citation type="submission" date="2019-11" db="EMBL/GenBank/DDBJ databases">
        <title>Draft genome sequence of Paludibacterium sp. dN18-1.</title>
        <authorList>
            <person name="Im W.-T."/>
        </authorList>
    </citation>
    <scope>NUCLEOTIDE SEQUENCE [LARGE SCALE GENOMIC DNA]</scope>
    <source>
        <strain evidence="3">dN 18-1</strain>
    </source>
</reference>
<gene>
    <name evidence="2" type="ORF">GKE73_09595</name>
</gene>
<dbReference type="Proteomes" id="UP000446658">
    <property type="component" value="Unassembled WGS sequence"/>
</dbReference>
<dbReference type="RefSeq" id="WP_230370128.1">
    <property type="nucleotide sequence ID" value="NZ_WLYX01000001.1"/>
</dbReference>
<comment type="caution">
    <text evidence="2">The sequence shown here is derived from an EMBL/GenBank/DDBJ whole genome shotgun (WGS) entry which is preliminary data.</text>
</comment>
<keyword evidence="1" id="KW-0732">Signal</keyword>
<protein>
    <submittedName>
        <fullName evidence="2">DUF2782 domain-containing protein</fullName>
    </submittedName>
</protein>
<dbReference type="InterPro" id="IPR021357">
    <property type="entry name" value="DUF2782"/>
</dbReference>
<evidence type="ECO:0000313" key="3">
    <source>
        <dbReference type="Proteomes" id="UP000446658"/>
    </source>
</evidence>
<name>A0A844GA83_9NEIS</name>
<evidence type="ECO:0000313" key="2">
    <source>
        <dbReference type="EMBL" id="MTD33293.1"/>
    </source>
</evidence>
<sequence length="108" mass="12008">MRRLIAILALLPPGYARADTAAPAKAVVPPPPTITPDNAATAEPEVRIIQKGSDKIEEYRLNGHLYMMKVTPSHGIPYYLIDDDGSGNMKQIDPAQRVVIPRWVLFRF</sequence>
<dbReference type="AlphaFoldDB" id="A0A844GA83"/>
<evidence type="ECO:0000256" key="1">
    <source>
        <dbReference type="SAM" id="SignalP"/>
    </source>
</evidence>
<dbReference type="EMBL" id="WLYX01000001">
    <property type="protein sequence ID" value="MTD33293.1"/>
    <property type="molecule type" value="Genomic_DNA"/>
</dbReference>
<keyword evidence="3" id="KW-1185">Reference proteome</keyword>
<organism evidence="2 3">
    <name type="scientific">Paludibacterium denitrificans</name>
    <dbReference type="NCBI Taxonomy" id="2675226"/>
    <lineage>
        <taxon>Bacteria</taxon>
        <taxon>Pseudomonadati</taxon>
        <taxon>Pseudomonadota</taxon>
        <taxon>Betaproteobacteria</taxon>
        <taxon>Neisseriales</taxon>
        <taxon>Chromobacteriaceae</taxon>
        <taxon>Paludibacterium</taxon>
    </lineage>
</organism>
<accession>A0A844GA83</accession>
<feature type="chain" id="PRO_5032385726" evidence="1">
    <location>
        <begin position="19"/>
        <end position="108"/>
    </location>
</feature>
<dbReference type="Pfam" id="PF11191">
    <property type="entry name" value="DUF2782"/>
    <property type="match status" value="1"/>
</dbReference>
<feature type="signal peptide" evidence="1">
    <location>
        <begin position="1"/>
        <end position="18"/>
    </location>
</feature>